<reference evidence="1 2" key="1">
    <citation type="submission" date="2018-06" db="EMBL/GenBank/DDBJ databases">
        <authorList>
            <consortium name="Pathogen Informatics"/>
            <person name="Doyle S."/>
        </authorList>
    </citation>
    <scope>NUCLEOTIDE SEQUENCE [LARGE SCALE GENOMIC DNA]</scope>
    <source>
        <strain evidence="1 2">NCTC12722</strain>
    </source>
</reference>
<evidence type="ECO:0000313" key="2">
    <source>
        <dbReference type="Proteomes" id="UP000254343"/>
    </source>
</evidence>
<dbReference type="OrthoDB" id="8127035at2"/>
<protein>
    <recommendedName>
        <fullName evidence="3">TIGR03809 family protein</fullName>
    </recommendedName>
</protein>
<accession>A0A380WBK9</accession>
<evidence type="ECO:0000313" key="1">
    <source>
        <dbReference type="EMBL" id="SUU85517.1"/>
    </source>
</evidence>
<gene>
    <name evidence="1" type="ORF">NCTC12722_02730</name>
</gene>
<name>A0A380WBK9_AFIFE</name>
<organism evidence="1 2">
    <name type="scientific">Afipia felis</name>
    <name type="common">Cat scratch disease bacillus</name>
    <dbReference type="NCBI Taxonomy" id="1035"/>
    <lineage>
        <taxon>Bacteria</taxon>
        <taxon>Pseudomonadati</taxon>
        <taxon>Pseudomonadota</taxon>
        <taxon>Alphaproteobacteria</taxon>
        <taxon>Hyphomicrobiales</taxon>
        <taxon>Nitrobacteraceae</taxon>
        <taxon>Afipia</taxon>
    </lineage>
</organism>
<evidence type="ECO:0008006" key="3">
    <source>
        <dbReference type="Google" id="ProtNLM"/>
    </source>
</evidence>
<dbReference type="Proteomes" id="UP000254343">
    <property type="component" value="Unassembled WGS sequence"/>
</dbReference>
<proteinExistence type="predicted"/>
<dbReference type="RefSeq" id="WP_002716343.1">
    <property type="nucleotide sequence ID" value="NZ_UFSI01000001.1"/>
</dbReference>
<dbReference type="InterPro" id="IPR022268">
    <property type="entry name" value="CHP03809"/>
</dbReference>
<dbReference type="NCBIfam" id="TIGR03809">
    <property type="entry name" value="TIGR03809 family protein"/>
    <property type="match status" value="1"/>
</dbReference>
<sequence length="111" mass="12438">MSEAPPKPVAAAGRAVVARWRILAKQRLDHLHELGSSGRWKLYHTESDFFAMLQEAHDALKVWEDLAPPDAALDKTIEVAIAQHSEDRVPGSLPKPGLLDRVQSQYDFRKS</sequence>
<dbReference type="EMBL" id="UIGB01000001">
    <property type="protein sequence ID" value="SUU85517.1"/>
    <property type="molecule type" value="Genomic_DNA"/>
</dbReference>
<dbReference type="AlphaFoldDB" id="A0A380WBK9"/>